<dbReference type="Gramene" id="OB11G17720.1">
    <property type="protein sequence ID" value="OB11G17720.1"/>
    <property type="gene ID" value="OB11G17720"/>
</dbReference>
<protein>
    <submittedName>
        <fullName evidence="1">Uncharacterized protein</fullName>
    </submittedName>
</protein>
<dbReference type="EnsemblPlants" id="OB11G17720.1">
    <property type="protein sequence ID" value="OB11G17720.1"/>
    <property type="gene ID" value="OB11G17720"/>
</dbReference>
<keyword evidence="2" id="KW-1185">Reference proteome</keyword>
<reference evidence="1" key="2">
    <citation type="submission" date="2013-04" db="UniProtKB">
        <authorList>
            <consortium name="EnsemblPlants"/>
        </authorList>
    </citation>
    <scope>IDENTIFICATION</scope>
</reference>
<dbReference type="HOGENOM" id="CLU_2816497_0_0_1"/>
<accession>J3N7I6</accession>
<evidence type="ECO:0000313" key="1">
    <source>
        <dbReference type="EnsemblPlants" id="OB11G17720.1"/>
    </source>
</evidence>
<name>J3N7I6_ORYBR</name>
<sequence length="67" mass="7893">MYMFHLRSSYGTEDDYTHLKHKCETGSHLAFKNHQTCLFDSSLQQLETLFFVKLPNVILGCLYGRMF</sequence>
<organism evidence="1">
    <name type="scientific">Oryza brachyantha</name>
    <name type="common">malo sina</name>
    <dbReference type="NCBI Taxonomy" id="4533"/>
    <lineage>
        <taxon>Eukaryota</taxon>
        <taxon>Viridiplantae</taxon>
        <taxon>Streptophyta</taxon>
        <taxon>Embryophyta</taxon>
        <taxon>Tracheophyta</taxon>
        <taxon>Spermatophyta</taxon>
        <taxon>Magnoliopsida</taxon>
        <taxon>Liliopsida</taxon>
        <taxon>Poales</taxon>
        <taxon>Poaceae</taxon>
        <taxon>BOP clade</taxon>
        <taxon>Oryzoideae</taxon>
        <taxon>Oryzeae</taxon>
        <taxon>Oryzinae</taxon>
        <taxon>Oryza</taxon>
    </lineage>
</organism>
<reference evidence="1" key="1">
    <citation type="journal article" date="2013" name="Nat. Commun.">
        <title>Whole-genome sequencing of Oryza brachyantha reveals mechanisms underlying Oryza genome evolution.</title>
        <authorList>
            <person name="Chen J."/>
            <person name="Huang Q."/>
            <person name="Gao D."/>
            <person name="Wang J."/>
            <person name="Lang Y."/>
            <person name="Liu T."/>
            <person name="Li B."/>
            <person name="Bai Z."/>
            <person name="Luis Goicoechea J."/>
            <person name="Liang C."/>
            <person name="Chen C."/>
            <person name="Zhang W."/>
            <person name="Sun S."/>
            <person name="Liao Y."/>
            <person name="Zhang X."/>
            <person name="Yang L."/>
            <person name="Song C."/>
            <person name="Wang M."/>
            <person name="Shi J."/>
            <person name="Liu G."/>
            <person name="Liu J."/>
            <person name="Zhou H."/>
            <person name="Zhou W."/>
            <person name="Yu Q."/>
            <person name="An N."/>
            <person name="Chen Y."/>
            <person name="Cai Q."/>
            <person name="Wang B."/>
            <person name="Liu B."/>
            <person name="Min J."/>
            <person name="Huang Y."/>
            <person name="Wu H."/>
            <person name="Li Z."/>
            <person name="Zhang Y."/>
            <person name="Yin Y."/>
            <person name="Song W."/>
            <person name="Jiang J."/>
            <person name="Jackson S.A."/>
            <person name="Wing R.A."/>
            <person name="Wang J."/>
            <person name="Chen M."/>
        </authorList>
    </citation>
    <scope>NUCLEOTIDE SEQUENCE [LARGE SCALE GENOMIC DNA]</scope>
    <source>
        <strain evidence="1">cv. IRGC 101232</strain>
    </source>
</reference>
<dbReference type="AlphaFoldDB" id="J3N7I6"/>
<evidence type="ECO:0000313" key="2">
    <source>
        <dbReference type="Proteomes" id="UP000006038"/>
    </source>
</evidence>
<proteinExistence type="predicted"/>
<dbReference type="Proteomes" id="UP000006038">
    <property type="component" value="Chromosome 11"/>
</dbReference>